<dbReference type="PROSITE" id="PS50011">
    <property type="entry name" value="PROTEIN_KINASE_DOM"/>
    <property type="match status" value="1"/>
</dbReference>
<dbReference type="SUPFAM" id="SSF158745">
    <property type="entry name" value="LanC-like"/>
    <property type="match status" value="1"/>
</dbReference>
<dbReference type="CDD" id="cd04791">
    <property type="entry name" value="LanC_SerThrkinase"/>
    <property type="match status" value="1"/>
</dbReference>
<evidence type="ECO:0000313" key="4">
    <source>
        <dbReference type="Proteomes" id="UP001596066"/>
    </source>
</evidence>
<dbReference type="Pfam" id="PF25816">
    <property type="entry name" value="RamC_N"/>
    <property type="match status" value="1"/>
</dbReference>
<dbReference type="InterPro" id="IPR058053">
    <property type="entry name" value="RamC_C"/>
</dbReference>
<dbReference type="EMBL" id="JBHSOC010000115">
    <property type="protein sequence ID" value="MFC5646824.1"/>
    <property type="molecule type" value="Genomic_DNA"/>
</dbReference>
<organism evidence="3 4">
    <name type="scientific">Kitasatospora cinereorecta</name>
    <dbReference type="NCBI Taxonomy" id="285560"/>
    <lineage>
        <taxon>Bacteria</taxon>
        <taxon>Bacillati</taxon>
        <taxon>Actinomycetota</taxon>
        <taxon>Actinomycetes</taxon>
        <taxon>Kitasatosporales</taxon>
        <taxon>Streptomycetaceae</taxon>
        <taxon>Kitasatospora</taxon>
    </lineage>
</organism>
<name>A0ABW0VPU4_9ACTN</name>
<accession>A0ABW0VPU4</accession>
<comment type="caution">
    <text evidence="3">The sequence shown here is derived from an EMBL/GenBank/DDBJ whole genome shotgun (WGS) entry which is preliminary data.</text>
</comment>
<keyword evidence="4" id="KW-1185">Reference proteome</keyword>
<feature type="compositionally biased region" description="Pro residues" evidence="1">
    <location>
        <begin position="455"/>
        <end position="472"/>
    </location>
</feature>
<evidence type="ECO:0000256" key="1">
    <source>
        <dbReference type="SAM" id="MobiDB-lite"/>
    </source>
</evidence>
<proteinExistence type="predicted"/>
<dbReference type="Pfam" id="PF00069">
    <property type="entry name" value="Pkinase"/>
    <property type="match status" value="1"/>
</dbReference>
<dbReference type="InterPro" id="IPR053524">
    <property type="entry name" value="Aerial_hyphae_peptide-synth"/>
</dbReference>
<dbReference type="Pfam" id="PF05147">
    <property type="entry name" value="LANC_like"/>
    <property type="match status" value="1"/>
</dbReference>
<feature type="compositionally biased region" description="Low complexity" evidence="1">
    <location>
        <begin position="491"/>
        <end position="506"/>
    </location>
</feature>
<feature type="domain" description="Protein kinase" evidence="2">
    <location>
        <begin position="225"/>
        <end position="538"/>
    </location>
</feature>
<dbReference type="SMART" id="SM00220">
    <property type="entry name" value="S_TKc"/>
    <property type="match status" value="1"/>
</dbReference>
<reference evidence="4" key="1">
    <citation type="journal article" date="2019" name="Int. J. Syst. Evol. Microbiol.">
        <title>The Global Catalogue of Microorganisms (GCM) 10K type strain sequencing project: providing services to taxonomists for standard genome sequencing and annotation.</title>
        <authorList>
            <consortium name="The Broad Institute Genomics Platform"/>
            <consortium name="The Broad Institute Genome Sequencing Center for Infectious Disease"/>
            <person name="Wu L."/>
            <person name="Ma J."/>
        </authorList>
    </citation>
    <scope>NUCLEOTIDE SEQUENCE [LARGE SCALE GENOMIC DNA]</scope>
    <source>
        <strain evidence="4">CGMCC 4.1622</strain>
    </source>
</reference>
<dbReference type="InterPro" id="IPR057929">
    <property type="entry name" value="RamC_N"/>
</dbReference>
<dbReference type="NCBIfam" id="NF038151">
    <property type="entry name" value="lanthi_synth_III"/>
    <property type="match status" value="1"/>
</dbReference>
<evidence type="ECO:0000259" key="2">
    <source>
        <dbReference type="PROSITE" id="PS50011"/>
    </source>
</evidence>
<feature type="region of interest" description="Disordered" evidence="1">
    <location>
        <begin position="454"/>
        <end position="524"/>
    </location>
</feature>
<dbReference type="InterPro" id="IPR011009">
    <property type="entry name" value="Kinase-like_dom_sf"/>
</dbReference>
<dbReference type="InterPro" id="IPR000719">
    <property type="entry name" value="Prot_kinase_dom"/>
</dbReference>
<dbReference type="RefSeq" id="WP_346141486.1">
    <property type="nucleotide sequence ID" value="NZ_BAAAUA010000004.1"/>
</dbReference>
<dbReference type="InterPro" id="IPR007822">
    <property type="entry name" value="LANC-like"/>
</dbReference>
<dbReference type="Proteomes" id="UP001596066">
    <property type="component" value="Unassembled WGS sequence"/>
</dbReference>
<dbReference type="Gene3D" id="1.10.510.10">
    <property type="entry name" value="Transferase(Phosphotransferase) domain 1"/>
    <property type="match status" value="1"/>
</dbReference>
<evidence type="ECO:0000313" key="3">
    <source>
        <dbReference type="EMBL" id="MFC5646824.1"/>
    </source>
</evidence>
<dbReference type="SMART" id="SM01260">
    <property type="entry name" value="LANC_like"/>
    <property type="match status" value="1"/>
</dbReference>
<feature type="region of interest" description="Disordered" evidence="1">
    <location>
        <begin position="880"/>
        <end position="910"/>
    </location>
</feature>
<sequence>MDMRYEAYSYADRLFYDSPVRWAAREEFPAAGEPAPPGWVRTVREVWVGFQPGDVVLPEQGWKIHVSATLENAPRILDTVRTYCFEHRIAFKFLRSPALVQTQNAKYASRGSSGKFLTLYPVGEDELTRCLNELDTALDGAPGPYILSDLRWRKGPLYLRYGAFVELLCRDDTGELVLAFREPDGRLRPDVRRAVFEVPEWAPVPAVLRQALADAGQASVDAFPYTVESALHFSNGGGIYLARPTGGGDQVVLKEGRPYAGLDQRGEDAVERLGREYATLRRLEGVAEVPAALGHLTAWEHHFLVQEYVDGEPLHRWFGRNYPLVHPDPDEETVADYREKALEILAGVERGLRAIHRRGIVFGDLHPRNLIVRPDGRVTFIDFELASPVDDFKRPALGAAGFAAPAGLAGPGVDEYALDALRLWMFMPLLPLTALSPGKADALARAARARFALPPGIPPAPGAEPDGNPPAAEPEENPDEARRQRPHRIRPQGARPPGARPRTYGPDGPEPTADLDTLLDGDPARWPRLRDGLAAAITASATPDRTDRLFPGDPGQFTHDGLGLSYGAAGVLWALHSSGAGVDPEHVGWLEEAVTREPCRPGLFIGAHGVAYVLDMLGRRQPALDLLERLRKDDPDAPGPDLSGGLAGIGLTQLHLAERTGDRALRDAALDTAERAVDKLGLTRPDAATAPPGSRAGLLHGATGTALLLLRLHRATGDTALLDLAGTALERDLSRCVTAEDGTLQVDDGTRVLPYLETGSAGIAVALHAYLRHRPDSPLADRPAPIRAAAEPEFIVQSGLFNGRAGLIALLALVQGDGREHAEVIRRHIRRLAWHVIPYRGLPAFPGEQLLRLSMDLATGTAGVLAALAAVHDGAPALPFWPDTVPPRPAPRAGDTPPDDGDTPPLDGDH</sequence>
<dbReference type="SUPFAM" id="SSF56112">
    <property type="entry name" value="Protein kinase-like (PK-like)"/>
    <property type="match status" value="1"/>
</dbReference>
<dbReference type="PRINTS" id="PR01955">
    <property type="entry name" value="LANCFRANKIA"/>
</dbReference>
<dbReference type="Gene3D" id="1.50.10.20">
    <property type="match status" value="2"/>
</dbReference>
<protein>
    <submittedName>
        <fullName evidence="3">Class III lanthionine synthetase LanKC</fullName>
    </submittedName>
</protein>
<gene>
    <name evidence="3" type="primary">lanKC</name>
    <name evidence="3" type="ORF">ACFPZF_36465</name>
</gene>